<dbReference type="GO" id="GO:0000049">
    <property type="term" value="F:tRNA binding"/>
    <property type="evidence" value="ECO:0007669"/>
    <property type="project" value="TreeGrafter"/>
</dbReference>
<dbReference type="SUPFAM" id="SSF55821">
    <property type="entry name" value="YrdC/RibB"/>
    <property type="match status" value="1"/>
</dbReference>
<feature type="binding site" evidence="14">
    <location>
        <position position="238"/>
    </location>
    <ligand>
        <name>ATP</name>
        <dbReference type="ChEBI" id="CHEBI:30616"/>
    </ligand>
</feature>
<evidence type="ECO:0000256" key="9">
    <source>
        <dbReference type="ARBA" id="ARBA00022741"/>
    </source>
</evidence>
<reference evidence="16" key="2">
    <citation type="journal article" date="2021" name="PeerJ">
        <title>Extensive microbial diversity within the chicken gut microbiome revealed by metagenomics and culture.</title>
        <authorList>
            <person name="Gilroy R."/>
            <person name="Ravi A."/>
            <person name="Getino M."/>
            <person name="Pursley I."/>
            <person name="Horton D.L."/>
            <person name="Alikhan N.F."/>
            <person name="Baker D."/>
            <person name="Gharbi K."/>
            <person name="Hall N."/>
            <person name="Watson M."/>
            <person name="Adriaenssens E.M."/>
            <person name="Foster-Nyarko E."/>
            <person name="Jarju S."/>
            <person name="Secka A."/>
            <person name="Antonio M."/>
            <person name="Oren A."/>
            <person name="Chaudhuri R.R."/>
            <person name="La Ragione R."/>
            <person name="Hildebrand F."/>
            <person name="Pallen M.J."/>
        </authorList>
    </citation>
    <scope>NUCLEOTIDE SEQUENCE</scope>
    <source>
        <strain evidence="16">2830</strain>
    </source>
</reference>
<feature type="binding site" evidence="14">
    <location>
        <position position="186"/>
    </location>
    <ligand>
        <name>L-threonine</name>
        <dbReference type="ChEBI" id="CHEBI:57926"/>
    </ligand>
</feature>
<dbReference type="NCBIfam" id="TIGR00057">
    <property type="entry name" value="L-threonylcarbamoyladenylate synthase"/>
    <property type="match status" value="1"/>
</dbReference>
<evidence type="ECO:0000256" key="8">
    <source>
        <dbReference type="ARBA" id="ARBA00022695"/>
    </source>
</evidence>
<feature type="domain" description="YrdC-like" evidence="15">
    <location>
        <begin position="19"/>
        <end position="204"/>
    </location>
</feature>
<comment type="caution">
    <text evidence="16">The sequence shown here is derived from an EMBL/GenBank/DDBJ whole genome shotgun (WGS) entry which is preliminary data.</text>
</comment>
<dbReference type="PROSITE" id="PS51163">
    <property type="entry name" value="YRDC"/>
    <property type="match status" value="1"/>
</dbReference>
<dbReference type="InterPro" id="IPR005145">
    <property type="entry name" value="Sua5_C"/>
</dbReference>
<dbReference type="EMBL" id="DVMH01000011">
    <property type="protein sequence ID" value="HIU09951.1"/>
    <property type="molecule type" value="Genomic_DNA"/>
</dbReference>
<feature type="binding site" evidence="14">
    <location>
        <position position="146"/>
    </location>
    <ligand>
        <name>L-threonine</name>
        <dbReference type="ChEBI" id="CHEBI:57926"/>
    </ligand>
</feature>
<comment type="function">
    <text evidence="13">Required for the formation of a threonylcarbamoyl group on adenosine at position 37 (t(6)A37) in tRNAs that read codons beginning with adenine.</text>
</comment>
<evidence type="ECO:0000256" key="6">
    <source>
        <dbReference type="ARBA" id="ARBA00022679"/>
    </source>
</evidence>
<evidence type="ECO:0000256" key="2">
    <source>
        <dbReference type="ARBA" id="ARBA00007663"/>
    </source>
</evidence>
<dbReference type="InterPro" id="IPR010923">
    <property type="entry name" value="T(6)A37_SUA5"/>
</dbReference>
<dbReference type="GO" id="GO:0008033">
    <property type="term" value="P:tRNA processing"/>
    <property type="evidence" value="ECO:0007669"/>
    <property type="project" value="UniProtKB-KW"/>
</dbReference>
<evidence type="ECO:0000256" key="10">
    <source>
        <dbReference type="ARBA" id="ARBA00022840"/>
    </source>
</evidence>
<feature type="binding site" evidence="14">
    <location>
        <position position="148"/>
    </location>
    <ligand>
        <name>ATP</name>
        <dbReference type="ChEBI" id="CHEBI:30616"/>
    </ligand>
</feature>
<keyword evidence="10 13" id="KW-0067">ATP-binding</keyword>
<dbReference type="GO" id="GO:0005524">
    <property type="term" value="F:ATP binding"/>
    <property type="evidence" value="ECO:0007669"/>
    <property type="project" value="UniProtKB-UniRule"/>
</dbReference>
<comment type="catalytic activity">
    <reaction evidence="12 13">
        <text>L-threonine + hydrogencarbonate + ATP = L-threonylcarbamoyladenylate + diphosphate + H2O</text>
        <dbReference type="Rhea" id="RHEA:36407"/>
        <dbReference type="ChEBI" id="CHEBI:15377"/>
        <dbReference type="ChEBI" id="CHEBI:17544"/>
        <dbReference type="ChEBI" id="CHEBI:30616"/>
        <dbReference type="ChEBI" id="CHEBI:33019"/>
        <dbReference type="ChEBI" id="CHEBI:57926"/>
        <dbReference type="ChEBI" id="CHEBI:73682"/>
        <dbReference type="EC" id="2.7.7.87"/>
    </reaction>
</comment>
<dbReference type="GO" id="GO:0061710">
    <property type="term" value="F:L-threonylcarbamoyladenylate synthase"/>
    <property type="evidence" value="ECO:0007669"/>
    <property type="project" value="UniProtKB-EC"/>
</dbReference>
<dbReference type="Gene3D" id="3.40.50.11030">
    <property type="entry name" value="Threonylcarbamoyl-AMP synthase, C-terminal domain"/>
    <property type="match status" value="1"/>
</dbReference>
<dbReference type="InterPro" id="IPR038385">
    <property type="entry name" value="Sua5/YwlC_C"/>
</dbReference>
<dbReference type="EC" id="2.7.7.87" evidence="3 13"/>
<evidence type="ECO:0000313" key="16">
    <source>
        <dbReference type="EMBL" id="HIU09951.1"/>
    </source>
</evidence>
<dbReference type="FunFam" id="3.90.870.10:FF:000009">
    <property type="entry name" value="Threonylcarbamoyl-AMP synthase, putative"/>
    <property type="match status" value="1"/>
</dbReference>
<evidence type="ECO:0000256" key="13">
    <source>
        <dbReference type="PIRNR" id="PIRNR004930"/>
    </source>
</evidence>
<dbReference type="Pfam" id="PF01300">
    <property type="entry name" value="Sua5_yciO_yrdC"/>
    <property type="match status" value="1"/>
</dbReference>
<dbReference type="InterPro" id="IPR017945">
    <property type="entry name" value="DHBP_synth_RibB-like_a/b_dom"/>
</dbReference>
<name>A0A9D1HIJ1_9FIRM</name>
<dbReference type="PANTHER" id="PTHR17490">
    <property type="entry name" value="SUA5"/>
    <property type="match status" value="1"/>
</dbReference>
<evidence type="ECO:0000256" key="11">
    <source>
        <dbReference type="ARBA" id="ARBA00029774"/>
    </source>
</evidence>
<dbReference type="Proteomes" id="UP000824124">
    <property type="component" value="Unassembled WGS sequence"/>
</dbReference>
<keyword evidence="9 13" id="KW-0547">Nucleotide-binding</keyword>
<proteinExistence type="inferred from homology"/>
<evidence type="ECO:0000259" key="15">
    <source>
        <dbReference type="PROSITE" id="PS51163"/>
    </source>
</evidence>
<keyword evidence="5 13" id="KW-0963">Cytoplasm</keyword>
<feature type="binding site" evidence="14">
    <location>
        <position position="68"/>
    </location>
    <ligand>
        <name>L-threonine</name>
        <dbReference type="ChEBI" id="CHEBI:57926"/>
    </ligand>
</feature>
<dbReference type="InterPro" id="IPR006070">
    <property type="entry name" value="Sua5-like_dom"/>
</dbReference>
<evidence type="ECO:0000256" key="1">
    <source>
        <dbReference type="ARBA" id="ARBA00004496"/>
    </source>
</evidence>
<accession>A0A9D1HIJ1</accession>
<gene>
    <name evidence="16" type="ORF">IAB00_01655</name>
</gene>
<feature type="binding site" evidence="14">
    <location>
        <position position="200"/>
    </location>
    <ligand>
        <name>ATP</name>
        <dbReference type="ChEBI" id="CHEBI:30616"/>
    </ligand>
</feature>
<evidence type="ECO:0000256" key="14">
    <source>
        <dbReference type="PIRSR" id="PIRSR004930-1"/>
    </source>
</evidence>
<keyword evidence="8 13" id="KW-0548">Nucleotidyltransferase</keyword>
<evidence type="ECO:0000256" key="7">
    <source>
        <dbReference type="ARBA" id="ARBA00022694"/>
    </source>
</evidence>
<sequence>METEVFDYFSALYSNADLTAPFDRAAALLRAGELVAFPTETVYGLGANALDPAAVTKIYQAKGRPSDNPLIVHIANETMAEDLAEIPPLAKELMAAFWPGPLTLVLPAKPCLPRVTTGGLSTVGLRMPAHSAAIRLIEAAGLPIAAPSANLSGRPSPTSAGHVLHDMRGKIPLIIDGGEAAAGLESTVLDLTSAVPAILRPGVITAADLVEFIPGLTEETRLPHGGVARAPGMKYRHYAPKARVVLCDQTDIYPTYKAAWRQFAAQGNSHPKIAVLATLNGLTGLAEAENCFLLGENLPQVAQNLFTALRWTDEINADLVLAERFPETGLGIAIMNRLNKAAANEPKPPTDKQGEQHD</sequence>
<dbReference type="Gene3D" id="3.90.870.10">
    <property type="entry name" value="DHBP synthase"/>
    <property type="match status" value="1"/>
</dbReference>
<dbReference type="GO" id="GO:0005737">
    <property type="term" value="C:cytoplasm"/>
    <property type="evidence" value="ECO:0007669"/>
    <property type="project" value="UniProtKB-SubCell"/>
</dbReference>
<feature type="binding site" evidence="14">
    <location>
        <position position="41"/>
    </location>
    <ligand>
        <name>L-threonine</name>
        <dbReference type="ChEBI" id="CHEBI:57926"/>
    </ligand>
</feature>
<dbReference type="GO" id="GO:0003725">
    <property type="term" value="F:double-stranded RNA binding"/>
    <property type="evidence" value="ECO:0007669"/>
    <property type="project" value="UniProtKB-UniRule"/>
</dbReference>
<evidence type="ECO:0000256" key="5">
    <source>
        <dbReference type="ARBA" id="ARBA00022490"/>
    </source>
</evidence>
<keyword evidence="7 13" id="KW-0819">tRNA processing</keyword>
<evidence type="ECO:0000256" key="3">
    <source>
        <dbReference type="ARBA" id="ARBA00012584"/>
    </source>
</evidence>
<dbReference type="GO" id="GO:0006450">
    <property type="term" value="P:regulation of translational fidelity"/>
    <property type="evidence" value="ECO:0007669"/>
    <property type="project" value="TreeGrafter"/>
</dbReference>
<feature type="binding site" evidence="14">
    <location>
        <position position="122"/>
    </location>
    <ligand>
        <name>L-threonine</name>
        <dbReference type="ChEBI" id="CHEBI:57926"/>
    </ligand>
</feature>
<keyword evidence="6 13" id="KW-0808">Transferase</keyword>
<organism evidence="16 17">
    <name type="scientific">Candidatus Avidehalobacter gallistercoris</name>
    <dbReference type="NCBI Taxonomy" id="2840694"/>
    <lineage>
        <taxon>Bacteria</taxon>
        <taxon>Bacillati</taxon>
        <taxon>Bacillota</taxon>
        <taxon>Clostridia</taxon>
        <taxon>Eubacteriales</taxon>
        <taxon>Peptococcaceae</taxon>
        <taxon>Peptococcaceae incertae sedis</taxon>
        <taxon>Candidatus Avidehalobacter</taxon>
    </lineage>
</organism>
<evidence type="ECO:0000256" key="12">
    <source>
        <dbReference type="ARBA" id="ARBA00048366"/>
    </source>
</evidence>
<evidence type="ECO:0000256" key="4">
    <source>
        <dbReference type="ARBA" id="ARBA00015492"/>
    </source>
</evidence>
<comment type="subcellular location">
    <subcellularLocation>
        <location evidence="1 13">Cytoplasm</location>
    </subcellularLocation>
</comment>
<evidence type="ECO:0000313" key="17">
    <source>
        <dbReference type="Proteomes" id="UP000824124"/>
    </source>
</evidence>
<dbReference type="PANTHER" id="PTHR17490:SF16">
    <property type="entry name" value="THREONYLCARBAMOYL-AMP SYNTHASE"/>
    <property type="match status" value="1"/>
</dbReference>
<dbReference type="AlphaFoldDB" id="A0A9D1HIJ1"/>
<comment type="similarity">
    <text evidence="2 13">Belongs to the SUA5 family.</text>
</comment>
<feature type="binding site" evidence="14">
    <location>
        <position position="64"/>
    </location>
    <ligand>
        <name>ATP</name>
        <dbReference type="ChEBI" id="CHEBI:30616"/>
    </ligand>
</feature>
<dbReference type="PIRSF" id="PIRSF004930">
    <property type="entry name" value="Tln_factor_SUA5"/>
    <property type="match status" value="1"/>
</dbReference>
<feature type="binding site" evidence="14">
    <location>
        <position position="126"/>
    </location>
    <ligand>
        <name>L-threonine</name>
        <dbReference type="ChEBI" id="CHEBI:57926"/>
    </ligand>
</feature>
<feature type="binding site" evidence="14">
    <location>
        <position position="156"/>
    </location>
    <ligand>
        <name>ATP</name>
        <dbReference type="ChEBI" id="CHEBI:30616"/>
    </ligand>
</feature>
<dbReference type="InterPro" id="IPR050156">
    <property type="entry name" value="TC-AMP_synthase_SUA5"/>
</dbReference>
<dbReference type="Pfam" id="PF03481">
    <property type="entry name" value="Sua5_C"/>
    <property type="match status" value="1"/>
</dbReference>
<reference evidence="16" key="1">
    <citation type="submission" date="2020-10" db="EMBL/GenBank/DDBJ databases">
        <authorList>
            <person name="Gilroy R."/>
        </authorList>
    </citation>
    <scope>NUCLEOTIDE SEQUENCE</scope>
    <source>
        <strain evidence="16">2830</strain>
    </source>
</reference>
<protein>
    <recommendedName>
        <fullName evidence="4 13">Threonylcarbamoyl-AMP synthase</fullName>
        <shortName evidence="13">TC-AMP synthase</shortName>
        <ecNumber evidence="3 13">2.7.7.87</ecNumber>
    </recommendedName>
    <alternativeName>
        <fullName evidence="11 13">L-threonylcarbamoyladenylate synthase</fullName>
    </alternativeName>
</protein>
<feature type="binding site" evidence="14">
    <location>
        <position position="73"/>
    </location>
    <ligand>
        <name>L-threonine</name>
        <dbReference type="ChEBI" id="CHEBI:57926"/>
    </ligand>
</feature>